<evidence type="ECO:0000256" key="4">
    <source>
        <dbReference type="PROSITE-ProRule" id="PRU00284"/>
    </source>
</evidence>
<evidence type="ECO:0000313" key="7">
    <source>
        <dbReference type="EMBL" id="PMP71354.1"/>
    </source>
</evidence>
<dbReference type="Pfam" id="PF00015">
    <property type="entry name" value="MCPsignal"/>
    <property type="match status" value="1"/>
</dbReference>
<evidence type="ECO:0000256" key="1">
    <source>
        <dbReference type="ARBA" id="ARBA00004370"/>
    </source>
</evidence>
<evidence type="ECO:0000313" key="8">
    <source>
        <dbReference type="Proteomes" id="UP000242881"/>
    </source>
</evidence>
<dbReference type="EMBL" id="PNIN01000043">
    <property type="protein sequence ID" value="PMP71354.1"/>
    <property type="molecule type" value="Genomic_DNA"/>
</dbReference>
<keyword evidence="5" id="KW-0472">Membrane</keyword>
<evidence type="ECO:0000256" key="5">
    <source>
        <dbReference type="SAM" id="Phobius"/>
    </source>
</evidence>
<dbReference type="CDD" id="cd19411">
    <property type="entry name" value="MCP2201-like_sensor"/>
    <property type="match status" value="1"/>
</dbReference>
<keyword evidence="5" id="KW-1133">Transmembrane helix</keyword>
<dbReference type="InterPro" id="IPR047347">
    <property type="entry name" value="YvaQ-like_sensor"/>
</dbReference>
<dbReference type="Gene3D" id="1.10.287.950">
    <property type="entry name" value="Methyl-accepting chemotaxis protein"/>
    <property type="match status" value="1"/>
</dbReference>
<evidence type="ECO:0000256" key="2">
    <source>
        <dbReference type="ARBA" id="ARBA00023224"/>
    </source>
</evidence>
<feature type="domain" description="Methyl-accepting transducer" evidence="6">
    <location>
        <begin position="268"/>
        <end position="504"/>
    </location>
</feature>
<sequence>MNKGSLKKKITFSILSLIIIVILVQGFTVYELLRVKNDIAHLIEDHYFKVNKADDILNRVNAIGIELREAVLSYHMGDSKDHIKLIVKLRDEVLEILKIIEPKLDDPKEKELFQNISKRRELYSKTQKRIIQLINEGNIEVANAEIANIVPPLYNEYKKAIEDFSTYQNNIMVEKSKDASKDIKLLSNIIWSTSIVYIILFIIIGFSTVKTVFKPLGGDPELMKEMLKKISEGDFTLKIDNPAPESLLDYTDRMIKELSILIGNVRSSADTISAASEQLHSTSVENKNSISEQNDRANQIATAAEEMTQTVSGIAMNATEMSTAADHTAELAIKGKNVVNKTTNEVQAIADTVLETSKVVANLGEKSQQIGEIANVIRDIADQTNLLALNAAIEAARAGEHGRGFAVVADEVRKLAERTQSATSEIDQMIRGIQKEVNIAVEKMDAGVHKVDEGVELSKEAIDALDKIVVEVSNLQNKIKQVASSVEQMSKVSDQVAVDINTLATSLNNSNLSADEVMNAADNLGRLANELLSLIKKFRV</sequence>
<dbReference type="Proteomes" id="UP000242881">
    <property type="component" value="Unassembled WGS sequence"/>
</dbReference>
<dbReference type="GO" id="GO:0016020">
    <property type="term" value="C:membrane"/>
    <property type="evidence" value="ECO:0007669"/>
    <property type="project" value="UniProtKB-SubCell"/>
</dbReference>
<dbReference type="PANTHER" id="PTHR32089">
    <property type="entry name" value="METHYL-ACCEPTING CHEMOTAXIS PROTEIN MCPB"/>
    <property type="match status" value="1"/>
</dbReference>
<feature type="transmembrane region" description="Helical" evidence="5">
    <location>
        <begin position="185"/>
        <end position="206"/>
    </location>
</feature>
<dbReference type="PANTHER" id="PTHR32089:SF112">
    <property type="entry name" value="LYSOZYME-LIKE PROTEIN-RELATED"/>
    <property type="match status" value="1"/>
</dbReference>
<protein>
    <recommendedName>
        <fullName evidence="6">Methyl-accepting transducer domain-containing protein</fullName>
    </recommendedName>
</protein>
<evidence type="ECO:0000256" key="3">
    <source>
        <dbReference type="ARBA" id="ARBA00029447"/>
    </source>
</evidence>
<dbReference type="PROSITE" id="PS50111">
    <property type="entry name" value="CHEMOTAXIS_TRANSDUC_2"/>
    <property type="match status" value="1"/>
</dbReference>
<reference evidence="7 8" key="1">
    <citation type="submission" date="2018-01" db="EMBL/GenBank/DDBJ databases">
        <title>Metagenomic assembled genomes from two thermal pools in the Uzon Caldera, Kamchatka, Russia.</title>
        <authorList>
            <person name="Wilkins L."/>
            <person name="Ettinger C."/>
        </authorList>
    </citation>
    <scope>NUCLEOTIDE SEQUENCE [LARGE SCALE GENOMIC DNA]</scope>
    <source>
        <strain evidence="7">ZAV-05</strain>
    </source>
</reference>
<comment type="caution">
    <text evidence="7">The sequence shown here is derived from an EMBL/GenBank/DDBJ whole genome shotgun (WGS) entry which is preliminary data.</text>
</comment>
<proteinExistence type="inferred from homology"/>
<feature type="transmembrane region" description="Helical" evidence="5">
    <location>
        <begin position="12"/>
        <end position="33"/>
    </location>
</feature>
<dbReference type="GO" id="GO:0007165">
    <property type="term" value="P:signal transduction"/>
    <property type="evidence" value="ECO:0007669"/>
    <property type="project" value="UniProtKB-KW"/>
</dbReference>
<dbReference type="SUPFAM" id="SSF58104">
    <property type="entry name" value="Methyl-accepting chemotaxis protein (MCP) signaling domain"/>
    <property type="match status" value="1"/>
</dbReference>
<comment type="subcellular location">
    <subcellularLocation>
        <location evidence="1">Membrane</location>
    </subcellularLocation>
</comment>
<accession>A0A2J6WLU5</accession>
<organism evidence="7 8">
    <name type="scientific">Calditerrivibrio nitroreducens</name>
    <dbReference type="NCBI Taxonomy" id="477976"/>
    <lineage>
        <taxon>Bacteria</taxon>
        <taxon>Pseudomonadati</taxon>
        <taxon>Deferribacterota</taxon>
        <taxon>Deferribacteres</taxon>
        <taxon>Deferribacterales</taxon>
        <taxon>Calditerrivibrionaceae</taxon>
    </lineage>
</organism>
<dbReference type="Pfam" id="PF12729">
    <property type="entry name" value="4HB_MCP_1"/>
    <property type="match status" value="1"/>
</dbReference>
<dbReference type="SMART" id="SM00283">
    <property type="entry name" value="MA"/>
    <property type="match status" value="1"/>
</dbReference>
<name>A0A2J6WLU5_9BACT</name>
<dbReference type="AlphaFoldDB" id="A0A2J6WLU5"/>
<gene>
    <name evidence="7" type="ORF">C0187_04295</name>
</gene>
<dbReference type="FunFam" id="1.10.287.950:FF:000001">
    <property type="entry name" value="Methyl-accepting chemotaxis sensory transducer"/>
    <property type="match status" value="1"/>
</dbReference>
<dbReference type="InterPro" id="IPR024478">
    <property type="entry name" value="HlyB_4HB_MCP"/>
</dbReference>
<keyword evidence="2 4" id="KW-0807">Transducer</keyword>
<dbReference type="InterPro" id="IPR004089">
    <property type="entry name" value="MCPsignal_dom"/>
</dbReference>
<dbReference type="CDD" id="cd11386">
    <property type="entry name" value="MCP_signal"/>
    <property type="match status" value="1"/>
</dbReference>
<evidence type="ECO:0000259" key="6">
    <source>
        <dbReference type="PROSITE" id="PS50111"/>
    </source>
</evidence>
<dbReference type="GO" id="GO:0006935">
    <property type="term" value="P:chemotaxis"/>
    <property type="evidence" value="ECO:0007669"/>
    <property type="project" value="UniProtKB-ARBA"/>
</dbReference>
<comment type="similarity">
    <text evidence="3">Belongs to the methyl-accepting chemotaxis (MCP) protein family.</text>
</comment>
<keyword evidence="5" id="KW-0812">Transmembrane</keyword>